<keyword evidence="3" id="KW-0326">Glycosidase</keyword>
<dbReference type="SUPFAM" id="SSF51445">
    <property type="entry name" value="(Trans)glycosidases"/>
    <property type="match status" value="1"/>
</dbReference>
<evidence type="ECO:0000313" key="5">
    <source>
        <dbReference type="EMBL" id="PIA41028.1"/>
    </source>
</evidence>
<protein>
    <recommendedName>
        <fullName evidence="7">Glucan endo-1,3-beta-D-glucosidase</fullName>
    </recommendedName>
</protein>
<dbReference type="STRING" id="218851.A0A2G5DBW8"/>
<dbReference type="GO" id="GO:0005975">
    <property type="term" value="P:carbohydrate metabolic process"/>
    <property type="evidence" value="ECO:0007669"/>
    <property type="project" value="InterPro"/>
</dbReference>
<dbReference type="InParanoid" id="A0A2G5DBW8"/>
<dbReference type="GO" id="GO:0004553">
    <property type="term" value="F:hydrolase activity, hydrolyzing O-glycosyl compounds"/>
    <property type="evidence" value="ECO:0007669"/>
    <property type="project" value="InterPro"/>
</dbReference>
<dbReference type="FunFam" id="3.20.20.80:FF:000010">
    <property type="entry name" value="glucan endo-1,3-beta-glucosidase, basic"/>
    <property type="match status" value="1"/>
</dbReference>
<dbReference type="Gene3D" id="3.20.20.80">
    <property type="entry name" value="Glycosidases"/>
    <property type="match status" value="1"/>
</dbReference>
<dbReference type="InterPro" id="IPR044965">
    <property type="entry name" value="Glyco_hydro_17_plant"/>
</dbReference>
<dbReference type="FunCoup" id="A0A2G5DBW8">
    <property type="interactions" value="8"/>
</dbReference>
<dbReference type="InterPro" id="IPR000490">
    <property type="entry name" value="Glyco_hydro_17"/>
</dbReference>
<accession>A0A2G5DBW8</accession>
<dbReference type="EMBL" id="KZ305040">
    <property type="protein sequence ID" value="PIA41028.1"/>
    <property type="molecule type" value="Genomic_DNA"/>
</dbReference>
<proteinExistence type="inferred from homology"/>
<dbReference type="InterPro" id="IPR017853">
    <property type="entry name" value="GH"/>
</dbReference>
<name>A0A2G5DBW8_AQUCA</name>
<evidence type="ECO:0008006" key="7">
    <source>
        <dbReference type="Google" id="ProtNLM"/>
    </source>
</evidence>
<keyword evidence="6" id="KW-1185">Reference proteome</keyword>
<organism evidence="5 6">
    <name type="scientific">Aquilegia coerulea</name>
    <name type="common">Rocky mountain columbine</name>
    <dbReference type="NCBI Taxonomy" id="218851"/>
    <lineage>
        <taxon>Eukaryota</taxon>
        <taxon>Viridiplantae</taxon>
        <taxon>Streptophyta</taxon>
        <taxon>Embryophyta</taxon>
        <taxon>Tracheophyta</taxon>
        <taxon>Spermatophyta</taxon>
        <taxon>Magnoliopsida</taxon>
        <taxon>Ranunculales</taxon>
        <taxon>Ranunculaceae</taxon>
        <taxon>Thalictroideae</taxon>
        <taxon>Aquilegia</taxon>
    </lineage>
</organism>
<keyword evidence="2" id="KW-0378">Hydrolase</keyword>
<evidence type="ECO:0000256" key="1">
    <source>
        <dbReference type="ARBA" id="ARBA00008773"/>
    </source>
</evidence>
<comment type="similarity">
    <text evidence="1 4">Belongs to the glycosyl hydrolase 17 family.</text>
</comment>
<dbReference type="AlphaFoldDB" id="A0A2G5DBW8"/>
<evidence type="ECO:0000256" key="3">
    <source>
        <dbReference type="ARBA" id="ARBA00023295"/>
    </source>
</evidence>
<evidence type="ECO:0000256" key="2">
    <source>
        <dbReference type="ARBA" id="ARBA00022801"/>
    </source>
</evidence>
<sequence length="317" mass="35269">MAVVYSAIGVNYGIIGDNLPLPKDSVALLQRSNIKLVRLFEPVREVLEALRGANIDVSIGIRNEHIANIARSQEAANSWVNEYIAPYINGIIFTHVTVGNEVEPAGLGDVALAMNNIWNALQPLGQTGIEITTVIPMTVLGNSFPPSAGVFTEQAVGPMTDITNFLVRTKGSLMINVYPYFAYASNPQQISLDYALFNLREPTVHDNGLEYYNLFDAMVDAFYAALEKINVNSVFLSVAETGWPTAGNEPYASIENARVYNTNLRQHLQDRIGTPRRPNVEMDLFYFALFNENLKSAGVEQNFGFFYPNMQPVYPFW</sequence>
<dbReference type="Pfam" id="PF00332">
    <property type="entry name" value="Glyco_hydro_17"/>
    <property type="match status" value="1"/>
</dbReference>
<dbReference type="OrthoDB" id="941679at2759"/>
<reference evidence="5 6" key="1">
    <citation type="submission" date="2017-09" db="EMBL/GenBank/DDBJ databases">
        <title>WGS assembly of Aquilegia coerulea Goldsmith.</title>
        <authorList>
            <person name="Hodges S."/>
            <person name="Kramer E."/>
            <person name="Nordborg M."/>
            <person name="Tomkins J."/>
            <person name="Borevitz J."/>
            <person name="Derieg N."/>
            <person name="Yan J."/>
            <person name="Mihaltcheva S."/>
            <person name="Hayes R.D."/>
            <person name="Rokhsar D."/>
        </authorList>
    </citation>
    <scope>NUCLEOTIDE SEQUENCE [LARGE SCALE GENOMIC DNA]</scope>
    <source>
        <strain evidence="6">cv. Goldsmith</strain>
    </source>
</reference>
<dbReference type="PANTHER" id="PTHR32227">
    <property type="entry name" value="GLUCAN ENDO-1,3-BETA-GLUCOSIDASE BG1-RELATED-RELATED"/>
    <property type="match status" value="1"/>
</dbReference>
<evidence type="ECO:0000256" key="4">
    <source>
        <dbReference type="RuleBase" id="RU004335"/>
    </source>
</evidence>
<evidence type="ECO:0000313" key="6">
    <source>
        <dbReference type="Proteomes" id="UP000230069"/>
    </source>
</evidence>
<gene>
    <name evidence="5" type="ORF">AQUCO_02300065v1</name>
</gene>
<dbReference type="Proteomes" id="UP000230069">
    <property type="component" value="Unassembled WGS sequence"/>
</dbReference>